<evidence type="ECO:0000313" key="1">
    <source>
        <dbReference type="EMBL" id="MFC7147236.1"/>
    </source>
</evidence>
<proteinExistence type="predicted"/>
<dbReference type="Gene3D" id="3.60.40.10">
    <property type="entry name" value="PPM-type phosphatase domain"/>
    <property type="match status" value="1"/>
</dbReference>
<dbReference type="SUPFAM" id="SSF81606">
    <property type="entry name" value="PP2C-like"/>
    <property type="match status" value="1"/>
</dbReference>
<accession>A0ABW2F2K8</accession>
<name>A0ABW2F2K8_9BACL</name>
<dbReference type="Proteomes" id="UP001596378">
    <property type="component" value="Unassembled WGS sequence"/>
</dbReference>
<dbReference type="EMBL" id="JBHTAI010000001">
    <property type="protein sequence ID" value="MFC7147236.1"/>
    <property type="molecule type" value="Genomic_DNA"/>
</dbReference>
<organism evidence="1 2">
    <name type="scientific">Cohnella cellulosilytica</name>
    <dbReference type="NCBI Taxonomy" id="986710"/>
    <lineage>
        <taxon>Bacteria</taxon>
        <taxon>Bacillati</taxon>
        <taxon>Bacillota</taxon>
        <taxon>Bacilli</taxon>
        <taxon>Bacillales</taxon>
        <taxon>Paenibacillaceae</taxon>
        <taxon>Cohnella</taxon>
    </lineage>
</organism>
<dbReference type="InterPro" id="IPR036457">
    <property type="entry name" value="PPM-type-like_dom_sf"/>
</dbReference>
<keyword evidence="2" id="KW-1185">Reference proteome</keyword>
<reference evidence="2" key="1">
    <citation type="journal article" date="2019" name="Int. J. Syst. Evol. Microbiol.">
        <title>The Global Catalogue of Microorganisms (GCM) 10K type strain sequencing project: providing services to taxonomists for standard genome sequencing and annotation.</title>
        <authorList>
            <consortium name="The Broad Institute Genomics Platform"/>
            <consortium name="The Broad Institute Genome Sequencing Center for Infectious Disease"/>
            <person name="Wu L."/>
            <person name="Ma J."/>
        </authorList>
    </citation>
    <scope>NUCLEOTIDE SEQUENCE [LARGE SCALE GENOMIC DNA]</scope>
    <source>
        <strain evidence="2">KCTC 12907</strain>
    </source>
</reference>
<evidence type="ECO:0008006" key="3">
    <source>
        <dbReference type="Google" id="ProtNLM"/>
    </source>
</evidence>
<protein>
    <recommendedName>
        <fullName evidence="3">Serine/threonine protein phosphatase PrpC</fullName>
    </recommendedName>
</protein>
<sequence length="273" mass="31297">MDERIQLPQSSETPIQLRSGPNLQYRYGYARSSECREADEPGQDYLTFVESEESLSFVLCDGVSQSYYGDFAAKFVGDRLLEWLLDGEAYATETPSEWQRRLNRYMCEVAADAEERLKVREVSPDMHEWLRDVLAEKKKRGSATMYCGGRIDFPGTQFPDGRLLLAWQGDIRCRIWREREELTQDLLGNKFRTDQQWNSVVGPIGGMPHLIYSSLLQGGTKGELLLYSDGFQALDRYPSVSDMPIQELFSNEAGHPSSDDISFLQAIWDYTPR</sequence>
<evidence type="ECO:0000313" key="2">
    <source>
        <dbReference type="Proteomes" id="UP001596378"/>
    </source>
</evidence>
<comment type="caution">
    <text evidence="1">The sequence shown here is derived from an EMBL/GenBank/DDBJ whole genome shotgun (WGS) entry which is preliminary data.</text>
</comment>
<gene>
    <name evidence="1" type="ORF">ACFQMJ_01700</name>
</gene>